<evidence type="ECO:0000313" key="3">
    <source>
        <dbReference type="Proteomes" id="UP000006048"/>
    </source>
</evidence>
<dbReference type="InterPro" id="IPR013321">
    <property type="entry name" value="Arc_rbn_hlx_hlx"/>
</dbReference>
<evidence type="ECO:0000259" key="1">
    <source>
        <dbReference type="Pfam" id="PF01402"/>
    </source>
</evidence>
<dbReference type="HOGENOM" id="CLU_184318_0_0_12"/>
<dbReference type="Gene3D" id="1.10.1220.10">
    <property type="entry name" value="Met repressor-like"/>
    <property type="match status" value="1"/>
</dbReference>
<dbReference type="Proteomes" id="UP000006048">
    <property type="component" value="Chromosome"/>
</dbReference>
<evidence type="ECO:0000313" key="2">
    <source>
        <dbReference type="EMBL" id="AFM14247.1"/>
    </source>
</evidence>
<dbReference type="EMBL" id="CP002959">
    <property type="protein sequence ID" value="AFM14247.1"/>
    <property type="molecule type" value="Genomic_DNA"/>
</dbReference>
<name>I4BAE0_TURPD</name>
<dbReference type="GO" id="GO:0006355">
    <property type="term" value="P:regulation of DNA-templated transcription"/>
    <property type="evidence" value="ECO:0007669"/>
    <property type="project" value="InterPro"/>
</dbReference>
<accession>I4BAE0</accession>
<dbReference type="AlphaFoldDB" id="I4BAE0"/>
<organism evidence="2 3">
    <name type="scientific">Turneriella parva (strain ATCC BAA-1111 / DSM 21527 / NCTC 11395 / H)</name>
    <name type="common">Leptospira parva</name>
    <dbReference type="NCBI Taxonomy" id="869212"/>
    <lineage>
        <taxon>Bacteria</taxon>
        <taxon>Pseudomonadati</taxon>
        <taxon>Spirochaetota</taxon>
        <taxon>Spirochaetia</taxon>
        <taxon>Leptospirales</taxon>
        <taxon>Leptospiraceae</taxon>
        <taxon>Turneriella</taxon>
    </lineage>
</organism>
<dbReference type="SUPFAM" id="SSF47598">
    <property type="entry name" value="Ribbon-helix-helix"/>
    <property type="match status" value="1"/>
</dbReference>
<dbReference type="InterPro" id="IPR002145">
    <property type="entry name" value="CopG"/>
</dbReference>
<dbReference type="GO" id="GO:0003677">
    <property type="term" value="F:DNA binding"/>
    <property type="evidence" value="ECO:0007669"/>
    <property type="project" value="UniProtKB-KW"/>
</dbReference>
<dbReference type="InterPro" id="IPR010985">
    <property type="entry name" value="Ribbon_hlx_hlx"/>
</dbReference>
<keyword evidence="3" id="KW-1185">Reference proteome</keyword>
<proteinExistence type="predicted"/>
<sequence length="83" mass="9746">MAMKRTQVYLTQNEHKALTALSKKTKKKRSEIIREAIDAHLEKQQKKKTRAEILDEVAGTWKDNDFDFEGLRKSWNSRIEDLG</sequence>
<dbReference type="KEGG" id="tpx:Turpa_3613"/>
<dbReference type="CDD" id="cd21631">
    <property type="entry name" value="RHH_CopG_NikR-like"/>
    <property type="match status" value="1"/>
</dbReference>
<feature type="domain" description="Ribbon-helix-helix protein CopG" evidence="1">
    <location>
        <begin position="4"/>
        <end position="44"/>
    </location>
</feature>
<gene>
    <name evidence="2" type="ordered locus">Turpa_3613</name>
</gene>
<dbReference type="STRING" id="869212.Turpa_3613"/>
<dbReference type="Pfam" id="PF01402">
    <property type="entry name" value="RHH_1"/>
    <property type="match status" value="1"/>
</dbReference>
<keyword evidence="2" id="KW-0238">DNA-binding</keyword>
<protein>
    <submittedName>
        <fullName evidence="2">CopG-like domain-containing protein DNA-binding</fullName>
    </submittedName>
</protein>
<dbReference type="RefSeq" id="WP_014804724.1">
    <property type="nucleotide sequence ID" value="NC_018020.1"/>
</dbReference>
<reference evidence="2 3" key="1">
    <citation type="submission" date="2012-06" db="EMBL/GenBank/DDBJ databases">
        <title>The complete chromosome of genome of Turneriella parva DSM 21527.</title>
        <authorList>
            <consortium name="US DOE Joint Genome Institute (JGI-PGF)"/>
            <person name="Lucas S."/>
            <person name="Han J."/>
            <person name="Lapidus A."/>
            <person name="Bruce D."/>
            <person name="Goodwin L."/>
            <person name="Pitluck S."/>
            <person name="Peters L."/>
            <person name="Kyrpides N."/>
            <person name="Mavromatis K."/>
            <person name="Ivanova N."/>
            <person name="Mikhailova N."/>
            <person name="Chertkov O."/>
            <person name="Detter J.C."/>
            <person name="Tapia R."/>
            <person name="Han C."/>
            <person name="Land M."/>
            <person name="Hauser L."/>
            <person name="Markowitz V."/>
            <person name="Cheng J.-F."/>
            <person name="Hugenholtz P."/>
            <person name="Woyke T."/>
            <person name="Wu D."/>
            <person name="Gronow S."/>
            <person name="Wellnitz S."/>
            <person name="Brambilla E."/>
            <person name="Klenk H.-P."/>
            <person name="Eisen J.A."/>
        </authorList>
    </citation>
    <scope>NUCLEOTIDE SEQUENCE [LARGE SCALE GENOMIC DNA]</scope>
    <source>
        <strain evidence="3">ATCC BAA-1111 / DSM 21527 / NCTC 11395 / H</strain>
    </source>
</reference>